<dbReference type="Proteomes" id="UP001597357">
    <property type="component" value="Unassembled WGS sequence"/>
</dbReference>
<protein>
    <submittedName>
        <fullName evidence="1">Chitin-binding domain-containing protein</fullName>
    </submittedName>
</protein>
<keyword evidence="2" id="KW-1185">Reference proteome</keyword>
<comment type="caution">
    <text evidence="1">The sequence shown here is derived from an EMBL/GenBank/DDBJ whole genome shotgun (WGS) entry which is preliminary data.</text>
</comment>
<gene>
    <name evidence="1" type="ORF">ACFSQ0_01020</name>
</gene>
<feature type="non-terminal residue" evidence="1">
    <location>
        <position position="1"/>
    </location>
</feature>
<reference evidence="2" key="1">
    <citation type="journal article" date="2019" name="Int. J. Syst. Evol. Microbiol.">
        <title>The Global Catalogue of Microorganisms (GCM) 10K type strain sequencing project: providing services to taxonomists for standard genome sequencing and annotation.</title>
        <authorList>
            <consortium name="The Broad Institute Genomics Platform"/>
            <consortium name="The Broad Institute Genome Sequencing Center for Infectious Disease"/>
            <person name="Wu L."/>
            <person name="Ma J."/>
        </authorList>
    </citation>
    <scope>NUCLEOTIDE SEQUENCE [LARGE SCALE GENOMIC DNA]</scope>
    <source>
        <strain evidence="2">KCTC 42255</strain>
    </source>
</reference>
<name>A0ABW5S9S1_9FLAO</name>
<sequence>EIINLLQNNTDTLQDNGDGTFTHTAVDGTQLLFDANTTTYVNNNDGTYTFTNANGATMTIDVINDVVTNIQNQGDVYTEIINLLQNNTDTLQDNGDGTFTHTAVDGTQLLFDANTTSVVNNGDGSYSVTNSDGTTIDINYTADNGISQSANHFQLGGNLIKPTTLGTTGVNTLSITGLEKGDSPTHNIMVLNANGVLKQVKAAMPRFFYMPAILLPTSSDQVPAGEIYGTVDLYNKYHSQFTGVTNTNFITNTANAGNALPVLPATEFNYYITYYDSSVFYNVSISDSGVLTYDVYPTSAVTEATFMNIVFEVKP</sequence>
<proteinExistence type="predicted"/>
<dbReference type="RefSeq" id="WP_379042881.1">
    <property type="nucleotide sequence ID" value="NZ_JBHULZ010000004.1"/>
</dbReference>
<dbReference type="Pfam" id="PF00379">
    <property type="entry name" value="Chitin_bind_4"/>
    <property type="match status" value="1"/>
</dbReference>
<dbReference type="EMBL" id="JBHULZ010000004">
    <property type="protein sequence ID" value="MFD2696565.1"/>
    <property type="molecule type" value="Genomic_DNA"/>
</dbReference>
<dbReference type="InterPro" id="IPR000618">
    <property type="entry name" value="Insect_cuticle"/>
</dbReference>
<organism evidence="1 2">
    <name type="scientific">Mesonia sediminis</name>
    <dbReference type="NCBI Taxonomy" id="1703946"/>
    <lineage>
        <taxon>Bacteria</taxon>
        <taxon>Pseudomonadati</taxon>
        <taxon>Bacteroidota</taxon>
        <taxon>Flavobacteriia</taxon>
        <taxon>Flavobacteriales</taxon>
        <taxon>Flavobacteriaceae</taxon>
        <taxon>Mesonia</taxon>
    </lineage>
</organism>
<accession>A0ABW5S9S1</accession>
<evidence type="ECO:0000313" key="2">
    <source>
        <dbReference type="Proteomes" id="UP001597357"/>
    </source>
</evidence>
<evidence type="ECO:0000313" key="1">
    <source>
        <dbReference type="EMBL" id="MFD2696565.1"/>
    </source>
</evidence>